<accession>A0A835YKM9</accession>
<comment type="caution">
    <text evidence="1">The sequence shown here is derived from an EMBL/GenBank/DDBJ whole genome shotgun (WGS) entry which is preliminary data.</text>
</comment>
<gene>
    <name evidence="1" type="ORF">JKP88DRAFT_350765</name>
</gene>
<name>A0A835YKM9_9STRA</name>
<dbReference type="EMBL" id="JAFCMP010000527">
    <property type="protein sequence ID" value="KAG5177241.1"/>
    <property type="molecule type" value="Genomic_DNA"/>
</dbReference>
<dbReference type="AlphaFoldDB" id="A0A835YKM9"/>
<reference evidence="1" key="1">
    <citation type="submission" date="2021-02" db="EMBL/GenBank/DDBJ databases">
        <title>First Annotated Genome of the Yellow-green Alga Tribonema minus.</title>
        <authorList>
            <person name="Mahan K.M."/>
        </authorList>
    </citation>
    <scope>NUCLEOTIDE SEQUENCE</scope>
    <source>
        <strain evidence="1">UTEX B ZZ1240</strain>
    </source>
</reference>
<protein>
    <submittedName>
        <fullName evidence="1">Uncharacterized protein</fullName>
    </submittedName>
</protein>
<evidence type="ECO:0000313" key="2">
    <source>
        <dbReference type="Proteomes" id="UP000664859"/>
    </source>
</evidence>
<evidence type="ECO:0000313" key="1">
    <source>
        <dbReference type="EMBL" id="KAG5177241.1"/>
    </source>
</evidence>
<proteinExistence type="predicted"/>
<keyword evidence="2" id="KW-1185">Reference proteome</keyword>
<dbReference type="Proteomes" id="UP000664859">
    <property type="component" value="Unassembled WGS sequence"/>
</dbReference>
<organism evidence="1 2">
    <name type="scientific">Tribonema minus</name>
    <dbReference type="NCBI Taxonomy" id="303371"/>
    <lineage>
        <taxon>Eukaryota</taxon>
        <taxon>Sar</taxon>
        <taxon>Stramenopiles</taxon>
        <taxon>Ochrophyta</taxon>
        <taxon>PX clade</taxon>
        <taxon>Xanthophyceae</taxon>
        <taxon>Tribonematales</taxon>
        <taxon>Tribonemataceae</taxon>
        <taxon>Tribonema</taxon>
    </lineage>
</organism>
<sequence>MQKHYQRWHTKEGMESKIRKQDRLRKVLEGTYAVDSECHIRYKGGCVPDPDKFCSRLDFHVVGITNAIVIVECDENEHNDYVLRCELSRMEQAHEGVIKGQFAEMKAVKGEATAMATPLRPVVFVRYNPDCRMVDGVGEKRSRASKEADMMSVLSDIESGVLALPHPLNLVYVNYSTYHHKPVVSYDPDFSPQMRACIVQVR</sequence>